<reference evidence="2" key="1">
    <citation type="submission" date="2019-02" db="EMBL/GenBank/DDBJ databases">
        <title>Draft genome of the type strain Pelomonas aquatica CCUG 52575T.</title>
        <authorList>
            <person name="Gomila M."/>
            <person name="Lalucat J."/>
        </authorList>
    </citation>
    <scope>NUCLEOTIDE SEQUENCE</scope>
    <source>
        <strain evidence="2">CCUG 52575</strain>
    </source>
</reference>
<dbReference type="Proteomes" id="UP001152766">
    <property type="component" value="Unassembled WGS sequence"/>
</dbReference>
<keyword evidence="1" id="KW-0732">Signal</keyword>
<dbReference type="InterPro" id="IPR016195">
    <property type="entry name" value="Pol/histidinol_Pase-like"/>
</dbReference>
<evidence type="ECO:0000256" key="1">
    <source>
        <dbReference type="SAM" id="SignalP"/>
    </source>
</evidence>
<gene>
    <name evidence="2" type="ORF">EXJ73_10470</name>
</gene>
<feature type="signal peptide" evidence="1">
    <location>
        <begin position="1"/>
        <end position="32"/>
    </location>
</feature>
<dbReference type="AlphaFoldDB" id="A0A9X4LH52"/>
<keyword evidence="3" id="KW-1185">Reference proteome</keyword>
<feature type="chain" id="PRO_5040993475" description="DUF3604 domain-containing protein" evidence="1">
    <location>
        <begin position="33"/>
        <end position="766"/>
    </location>
</feature>
<accession>A0A9X4LH52</accession>
<comment type="caution">
    <text evidence="2">The sequence shown here is derived from an EMBL/GenBank/DDBJ whole genome shotgun (WGS) entry which is preliminary data.</text>
</comment>
<evidence type="ECO:0000313" key="2">
    <source>
        <dbReference type="EMBL" id="MDG0862894.1"/>
    </source>
</evidence>
<evidence type="ECO:0008006" key="4">
    <source>
        <dbReference type="Google" id="ProtNLM"/>
    </source>
</evidence>
<dbReference type="SUPFAM" id="SSF89550">
    <property type="entry name" value="PHP domain-like"/>
    <property type="match status" value="1"/>
</dbReference>
<protein>
    <recommendedName>
        <fullName evidence="4">DUF3604 domain-containing protein</fullName>
    </recommendedName>
</protein>
<dbReference type="EMBL" id="SGUG01000013">
    <property type="protein sequence ID" value="MDG0862894.1"/>
    <property type="molecule type" value="Genomic_DNA"/>
</dbReference>
<dbReference type="RefSeq" id="WP_268152395.1">
    <property type="nucleotide sequence ID" value="NZ_JAPPUW010000015.1"/>
</dbReference>
<name>A0A9X4LH52_9BURK</name>
<evidence type="ECO:0000313" key="3">
    <source>
        <dbReference type="Proteomes" id="UP001152766"/>
    </source>
</evidence>
<proteinExistence type="predicted"/>
<sequence length="766" mass="80363">MRIPFNQHQVAIAALAMMGSVALSVSPIQALAQTMVAGKYVAGDFHNHTTCSDGTLSMQKLVKKSTVTWGLDWFVQAGHGGNGSRNCTLTEDASLATPGYPFTNQGPTTTWANSIGNAALLGDNAATSGNMWRWQSLQSFQYPLLENLAANNNVPLFLGLESVVAGHEHTSMSVITGQMPSAIDSATITGPSTVLGNANALAQWSYCFDRGDTDTSRGAGNAWSCEVPGSTLSSTATSWWNDTARKLAPVSDAGATLTSGTGVGDRGHLKTVEAVKWMAANHATGSYYVPAHLERAGPFNPLANNGFNIEHLRDFNNAAPDVAFGFESQPGHGASSNRGEYQVLRNSGFNGFKLADGTAVSTLDSVGGTTYGGTGVYASQVGGVWDALLGEGRNFWFFASSDWHNRGIFGPDDRRSTQDFQPGEYQRTYVMVRNGTDPKLRPQTIVDGLRSGNAYSVSGQLIDRLAFVACSGRSAADVQAIALAAASAGVAPDASGCASMGERLSVTAGTDVVVAIVVRDPAGTNNSPYNFPNPSLAQVGISQPMNQPVLDHVDLIVGDVTGLRTPGAPDYAGQWPANTDWLRTDGSNPRTATGKIDLSGVPAGAKNTSAAVQRTYNASNWTSVTVAGAPGLAMSYTISAPSKSQYLRLRGTNMPASVPYETDSDGNPLSDLYTNANDATKLKIPCTTVGTNVPPLGSRTPYTGNSINGCPTHLPVVGGVKMVAYDVAAWADLWFYSNPIYVQVSGGIAMAASSLTASRKLAAVRR</sequence>
<organism evidence="2 3">
    <name type="scientific">Pelomonas aquatica</name>
    <dbReference type="NCBI Taxonomy" id="431058"/>
    <lineage>
        <taxon>Bacteria</taxon>
        <taxon>Pseudomonadati</taxon>
        <taxon>Pseudomonadota</taxon>
        <taxon>Betaproteobacteria</taxon>
        <taxon>Burkholderiales</taxon>
        <taxon>Sphaerotilaceae</taxon>
        <taxon>Roseateles</taxon>
    </lineage>
</organism>